<dbReference type="InterPro" id="IPR053925">
    <property type="entry name" value="RecX_HTH_3rd"/>
</dbReference>
<comment type="subcellular location">
    <subcellularLocation>
        <location evidence="1 5">Cytoplasm</location>
    </subcellularLocation>
</comment>
<keyword evidence="10" id="KW-1185">Reference proteome</keyword>
<proteinExistence type="inferred from homology"/>
<evidence type="ECO:0000259" key="6">
    <source>
        <dbReference type="Pfam" id="PF02631"/>
    </source>
</evidence>
<dbReference type="EMBL" id="JBHLXP010000001">
    <property type="protein sequence ID" value="MFC0047663.1"/>
    <property type="molecule type" value="Genomic_DNA"/>
</dbReference>
<evidence type="ECO:0000256" key="4">
    <source>
        <dbReference type="ARBA" id="ARBA00022490"/>
    </source>
</evidence>
<dbReference type="InterPro" id="IPR053926">
    <property type="entry name" value="RecX_HTH_1st"/>
</dbReference>
<dbReference type="Gene3D" id="1.10.10.10">
    <property type="entry name" value="Winged helix-like DNA-binding domain superfamily/Winged helix DNA-binding domain"/>
    <property type="match status" value="3"/>
</dbReference>
<dbReference type="InterPro" id="IPR036388">
    <property type="entry name" value="WH-like_DNA-bd_sf"/>
</dbReference>
<evidence type="ECO:0000313" key="9">
    <source>
        <dbReference type="EMBL" id="MFC0047663.1"/>
    </source>
</evidence>
<evidence type="ECO:0000313" key="10">
    <source>
        <dbReference type="Proteomes" id="UP001589813"/>
    </source>
</evidence>
<protein>
    <recommendedName>
        <fullName evidence="3 5">Regulatory protein RecX</fullName>
    </recommendedName>
</protein>
<comment type="caution">
    <text evidence="9">The sequence shown here is derived from an EMBL/GenBank/DDBJ whole genome shotgun (WGS) entry which is preliminary data.</text>
</comment>
<evidence type="ECO:0000256" key="1">
    <source>
        <dbReference type="ARBA" id="ARBA00004496"/>
    </source>
</evidence>
<sequence>MKSEPEVLTAQQAWQLAIGLLSRREHSSHELLDKLRQRGADDDLAQVTLERCQQDQYQSDQRFAEMLLRHCVSKGQGLAVLRQLSRQHRLDQELLQQALDSAEPDWFELARSCVQKKFGELAAGSDKERLKRMAFLQRRGFNSEQIRYALQHSDS</sequence>
<dbReference type="Proteomes" id="UP001589813">
    <property type="component" value="Unassembled WGS sequence"/>
</dbReference>
<reference evidence="9 10" key="1">
    <citation type="submission" date="2024-09" db="EMBL/GenBank/DDBJ databases">
        <authorList>
            <person name="Sun Q."/>
            <person name="Mori K."/>
        </authorList>
    </citation>
    <scope>NUCLEOTIDE SEQUENCE [LARGE SCALE GENOMIC DNA]</scope>
    <source>
        <strain evidence="9 10">KCTC 23315</strain>
    </source>
</reference>
<feature type="domain" description="RecX third three-helical" evidence="7">
    <location>
        <begin position="105"/>
        <end position="150"/>
    </location>
</feature>
<dbReference type="Pfam" id="PF21981">
    <property type="entry name" value="RecX_HTH3"/>
    <property type="match status" value="1"/>
</dbReference>
<dbReference type="InterPro" id="IPR003783">
    <property type="entry name" value="Regulatory_RecX"/>
</dbReference>
<evidence type="ECO:0000259" key="8">
    <source>
        <dbReference type="Pfam" id="PF21982"/>
    </source>
</evidence>
<organism evidence="9 10">
    <name type="scientific">Rheinheimera tilapiae</name>
    <dbReference type="NCBI Taxonomy" id="875043"/>
    <lineage>
        <taxon>Bacteria</taxon>
        <taxon>Pseudomonadati</taxon>
        <taxon>Pseudomonadota</taxon>
        <taxon>Gammaproteobacteria</taxon>
        <taxon>Chromatiales</taxon>
        <taxon>Chromatiaceae</taxon>
        <taxon>Rheinheimera</taxon>
    </lineage>
</organism>
<dbReference type="InterPro" id="IPR053924">
    <property type="entry name" value="RecX_HTH_2nd"/>
</dbReference>
<evidence type="ECO:0000256" key="2">
    <source>
        <dbReference type="ARBA" id="ARBA00009695"/>
    </source>
</evidence>
<gene>
    <name evidence="5" type="primary">recX</name>
    <name evidence="9" type="ORF">ACFFJP_05115</name>
</gene>
<keyword evidence="4 5" id="KW-0963">Cytoplasm</keyword>
<dbReference type="HAMAP" id="MF_01114">
    <property type="entry name" value="RecX"/>
    <property type="match status" value="1"/>
</dbReference>
<dbReference type="RefSeq" id="WP_377241130.1">
    <property type="nucleotide sequence ID" value="NZ_JBHLXP010000001.1"/>
</dbReference>
<dbReference type="Pfam" id="PF21982">
    <property type="entry name" value="RecX_HTH1"/>
    <property type="match status" value="1"/>
</dbReference>
<accession>A0ABV6BDR4</accession>
<dbReference type="PANTHER" id="PTHR33602">
    <property type="entry name" value="REGULATORY PROTEIN RECX FAMILY PROTEIN"/>
    <property type="match status" value="1"/>
</dbReference>
<feature type="domain" description="RecX second three-helical" evidence="6">
    <location>
        <begin position="59"/>
        <end position="99"/>
    </location>
</feature>
<dbReference type="Pfam" id="PF02631">
    <property type="entry name" value="RecX_HTH2"/>
    <property type="match status" value="1"/>
</dbReference>
<evidence type="ECO:0000256" key="5">
    <source>
        <dbReference type="HAMAP-Rule" id="MF_01114"/>
    </source>
</evidence>
<evidence type="ECO:0000256" key="3">
    <source>
        <dbReference type="ARBA" id="ARBA00018111"/>
    </source>
</evidence>
<comment type="similarity">
    <text evidence="2 5">Belongs to the RecX family.</text>
</comment>
<dbReference type="PANTHER" id="PTHR33602:SF1">
    <property type="entry name" value="REGULATORY PROTEIN RECX FAMILY PROTEIN"/>
    <property type="match status" value="1"/>
</dbReference>
<comment type="function">
    <text evidence="5">Modulates RecA activity.</text>
</comment>
<name>A0ABV6BDR4_9GAMM</name>
<feature type="domain" description="RecX first three-helical" evidence="8">
    <location>
        <begin position="13"/>
        <end position="52"/>
    </location>
</feature>
<evidence type="ECO:0000259" key="7">
    <source>
        <dbReference type="Pfam" id="PF21981"/>
    </source>
</evidence>